<reference evidence="1 2" key="1">
    <citation type="journal article" date="2019" name="Commun. Biol.">
        <title>The bagworm genome reveals a unique fibroin gene that provides high tensile strength.</title>
        <authorList>
            <person name="Kono N."/>
            <person name="Nakamura H."/>
            <person name="Ohtoshi R."/>
            <person name="Tomita M."/>
            <person name="Numata K."/>
            <person name="Arakawa K."/>
        </authorList>
    </citation>
    <scope>NUCLEOTIDE SEQUENCE [LARGE SCALE GENOMIC DNA]</scope>
</reference>
<evidence type="ECO:0000313" key="2">
    <source>
        <dbReference type="Proteomes" id="UP000299102"/>
    </source>
</evidence>
<sequence length="185" mass="21063">MTEVVIIEVRVWAIARVQTEWGSWEAEGDMTCRRSPDHAIVNLLEKCVFVVNGCRRRGLSTSDLESTTSKGFIPNSQSLSLQWKRLSWTFSAGRNLKRRNDSSETTVRSRAGGTCAEDVIQTCLPANRRYFAYANKENNSATEQSWLERLVRGTSQKGKFRYKLIIPQAFWACTTYVAEIPWGSE</sequence>
<dbReference type="AlphaFoldDB" id="A0A4C1SMK4"/>
<protein>
    <submittedName>
        <fullName evidence="1">Uncharacterized protein</fullName>
    </submittedName>
</protein>
<name>A0A4C1SMK4_EUMVA</name>
<keyword evidence="2" id="KW-1185">Reference proteome</keyword>
<organism evidence="1 2">
    <name type="scientific">Eumeta variegata</name>
    <name type="common">Bagworm moth</name>
    <name type="synonym">Eumeta japonica</name>
    <dbReference type="NCBI Taxonomy" id="151549"/>
    <lineage>
        <taxon>Eukaryota</taxon>
        <taxon>Metazoa</taxon>
        <taxon>Ecdysozoa</taxon>
        <taxon>Arthropoda</taxon>
        <taxon>Hexapoda</taxon>
        <taxon>Insecta</taxon>
        <taxon>Pterygota</taxon>
        <taxon>Neoptera</taxon>
        <taxon>Endopterygota</taxon>
        <taxon>Lepidoptera</taxon>
        <taxon>Glossata</taxon>
        <taxon>Ditrysia</taxon>
        <taxon>Tineoidea</taxon>
        <taxon>Psychidae</taxon>
        <taxon>Oiketicinae</taxon>
        <taxon>Eumeta</taxon>
    </lineage>
</organism>
<proteinExistence type="predicted"/>
<comment type="caution">
    <text evidence="1">The sequence shown here is derived from an EMBL/GenBank/DDBJ whole genome shotgun (WGS) entry which is preliminary data.</text>
</comment>
<dbReference type="EMBL" id="BGZK01000009">
    <property type="protein sequence ID" value="GBP03136.1"/>
    <property type="molecule type" value="Genomic_DNA"/>
</dbReference>
<evidence type="ECO:0000313" key="1">
    <source>
        <dbReference type="EMBL" id="GBP03136.1"/>
    </source>
</evidence>
<dbReference type="Proteomes" id="UP000299102">
    <property type="component" value="Unassembled WGS sequence"/>
</dbReference>
<accession>A0A4C1SMK4</accession>
<gene>
    <name evidence="1" type="ORF">EVAR_2598_1</name>
</gene>